<proteinExistence type="predicted"/>
<dbReference type="EMBL" id="HBUE01064281">
    <property type="protein sequence ID" value="CAG6469987.1"/>
    <property type="molecule type" value="Transcribed_RNA"/>
</dbReference>
<dbReference type="AlphaFoldDB" id="A0A8D8BAX9"/>
<organism evidence="1">
    <name type="scientific">Culex pipiens</name>
    <name type="common">House mosquito</name>
    <dbReference type="NCBI Taxonomy" id="7175"/>
    <lineage>
        <taxon>Eukaryota</taxon>
        <taxon>Metazoa</taxon>
        <taxon>Ecdysozoa</taxon>
        <taxon>Arthropoda</taxon>
        <taxon>Hexapoda</taxon>
        <taxon>Insecta</taxon>
        <taxon>Pterygota</taxon>
        <taxon>Neoptera</taxon>
        <taxon>Endopterygota</taxon>
        <taxon>Diptera</taxon>
        <taxon>Nematocera</taxon>
        <taxon>Culicoidea</taxon>
        <taxon>Culicidae</taxon>
        <taxon>Culicinae</taxon>
        <taxon>Culicini</taxon>
        <taxon>Culex</taxon>
        <taxon>Culex</taxon>
    </lineage>
</organism>
<evidence type="ECO:0000313" key="1">
    <source>
        <dbReference type="EMBL" id="CAG6469987.1"/>
    </source>
</evidence>
<reference evidence="1" key="1">
    <citation type="submission" date="2021-05" db="EMBL/GenBank/DDBJ databases">
        <authorList>
            <person name="Alioto T."/>
            <person name="Alioto T."/>
            <person name="Gomez Garrido J."/>
        </authorList>
    </citation>
    <scope>NUCLEOTIDE SEQUENCE</scope>
</reference>
<name>A0A8D8BAX9_CULPI</name>
<sequence>MSVGGTDDEHLVTAFDPQEPVQAAYKLHNDSSFHVLYIDAVQMALISSMKSTLPVRTPPICVPPSHRKSRDRAWHKVLSIPPTSSKHVSTSLDQTSLKRFDRSDRPPVCLQLPARCSTQR</sequence>
<protein>
    <submittedName>
        <fullName evidence="1">(northern house mosquito) hypothetical protein</fullName>
    </submittedName>
</protein>
<accession>A0A8D8BAX9</accession>